<dbReference type="Proteomes" id="UP000640426">
    <property type="component" value="Unassembled WGS sequence"/>
</dbReference>
<gene>
    <name evidence="1" type="ORF">JAO74_11980</name>
</gene>
<sequence length="150" mass="16811">MGIGKSVRGAVYVHRSALHLLDGGKQDAVSRAQTLHDGGWNVARIEARRIGLLLYRDFDRDPFPALAHSWVLAEGSEVPAEIDYSRRINPPILHRKELLVADDYPLRAEWAKLTSSLVAASAFVDAHRIGTRRQWASRLDSLGLHVEDWP</sequence>
<organism evidence="1 2">
    <name type="scientific">Sphingomonas mollis</name>
    <dbReference type="NCBI Taxonomy" id="2795726"/>
    <lineage>
        <taxon>Bacteria</taxon>
        <taxon>Pseudomonadati</taxon>
        <taxon>Pseudomonadota</taxon>
        <taxon>Alphaproteobacteria</taxon>
        <taxon>Sphingomonadales</taxon>
        <taxon>Sphingomonadaceae</taxon>
        <taxon>Sphingomonas</taxon>
    </lineage>
</organism>
<evidence type="ECO:0000313" key="2">
    <source>
        <dbReference type="Proteomes" id="UP000640426"/>
    </source>
</evidence>
<comment type="caution">
    <text evidence="1">The sequence shown here is derived from an EMBL/GenBank/DDBJ whole genome shotgun (WGS) entry which is preliminary data.</text>
</comment>
<dbReference type="RefSeq" id="WP_199038203.1">
    <property type="nucleotide sequence ID" value="NZ_JAELXS010000006.1"/>
</dbReference>
<name>A0ABS0XR52_9SPHN</name>
<protein>
    <submittedName>
        <fullName evidence="1">Uncharacterized protein</fullName>
    </submittedName>
</protein>
<proteinExistence type="predicted"/>
<dbReference type="EMBL" id="JAELXS010000006">
    <property type="protein sequence ID" value="MBJ6122509.1"/>
    <property type="molecule type" value="Genomic_DNA"/>
</dbReference>
<reference evidence="2" key="1">
    <citation type="submission" date="2020-12" db="EMBL/GenBank/DDBJ databases">
        <title>Hymenobacter sp.</title>
        <authorList>
            <person name="Kim M.K."/>
        </authorList>
    </citation>
    <scope>NUCLEOTIDE SEQUENCE [LARGE SCALE GENOMIC DNA]</scope>
    <source>
        <strain evidence="2">BT553</strain>
    </source>
</reference>
<keyword evidence="2" id="KW-1185">Reference proteome</keyword>
<accession>A0ABS0XR52</accession>
<evidence type="ECO:0000313" key="1">
    <source>
        <dbReference type="EMBL" id="MBJ6122509.1"/>
    </source>
</evidence>